<dbReference type="InterPro" id="IPR036095">
    <property type="entry name" value="PTS_EIIB-like_sf"/>
</dbReference>
<keyword evidence="2" id="KW-0677">Repeat</keyword>
<evidence type="ECO:0000259" key="5">
    <source>
        <dbReference type="PROSITE" id="PS51094"/>
    </source>
</evidence>
<keyword evidence="1" id="KW-0808">Transferase</keyword>
<dbReference type="Proteomes" id="UP000030403">
    <property type="component" value="Unassembled WGS sequence"/>
</dbReference>
<dbReference type="PANTHER" id="PTHR30185">
    <property type="entry name" value="CRYPTIC BETA-GLUCOSIDE BGL OPERON ANTITERMINATOR"/>
    <property type="match status" value="1"/>
</dbReference>
<dbReference type="Gene3D" id="3.40.930.10">
    <property type="entry name" value="Mannitol-specific EII, Chain A"/>
    <property type="match status" value="1"/>
</dbReference>
<dbReference type="eggNOG" id="COG3711">
    <property type="taxonomic scope" value="Bacteria"/>
</dbReference>
<reference evidence="8 9" key="1">
    <citation type="submission" date="2013-08" db="EMBL/GenBank/DDBJ databases">
        <authorList>
            <person name="Huang J."/>
            <person name="Wang G."/>
        </authorList>
    </citation>
    <scope>NUCLEOTIDE SEQUENCE [LARGE SCALE GENOMIC DNA]</scope>
    <source>
        <strain evidence="8 9">BH030004</strain>
    </source>
</reference>
<protein>
    <submittedName>
        <fullName evidence="8">Transcriptional antiterminator</fullName>
    </submittedName>
</protein>
<dbReference type="PROSITE" id="PS51094">
    <property type="entry name" value="PTS_EIIA_TYPE_2"/>
    <property type="match status" value="1"/>
</dbReference>
<dbReference type="InterPro" id="IPR002178">
    <property type="entry name" value="PTS_EIIA_type-2_dom"/>
</dbReference>
<evidence type="ECO:0000259" key="6">
    <source>
        <dbReference type="PROSITE" id="PS51099"/>
    </source>
</evidence>
<dbReference type="InterPro" id="IPR013011">
    <property type="entry name" value="PTS_EIIB_2"/>
</dbReference>
<dbReference type="SUPFAM" id="SSF52794">
    <property type="entry name" value="PTS system IIB component-like"/>
    <property type="match status" value="1"/>
</dbReference>
<dbReference type="Gene3D" id="3.40.50.2300">
    <property type="match status" value="1"/>
</dbReference>
<dbReference type="GO" id="GO:0006355">
    <property type="term" value="P:regulation of DNA-templated transcription"/>
    <property type="evidence" value="ECO:0007669"/>
    <property type="project" value="InterPro"/>
</dbReference>
<dbReference type="RefSeq" id="WP_027445419.1">
    <property type="nucleotide sequence ID" value="NZ_AULJ01000008.1"/>
</dbReference>
<comment type="caution">
    <text evidence="8">The sequence shown here is derived from an EMBL/GenBank/DDBJ whole genome shotgun (WGS) entry which is preliminary data.</text>
</comment>
<evidence type="ECO:0000313" key="9">
    <source>
        <dbReference type="Proteomes" id="UP000030403"/>
    </source>
</evidence>
<dbReference type="Pfam" id="PF08279">
    <property type="entry name" value="HTH_11"/>
    <property type="match status" value="2"/>
</dbReference>
<dbReference type="Pfam" id="PF00874">
    <property type="entry name" value="PRD"/>
    <property type="match status" value="2"/>
</dbReference>
<keyword evidence="9" id="KW-1185">Reference proteome</keyword>
<name>A0A0A5GDA9_9BACI</name>
<dbReference type="Gene3D" id="1.10.1790.10">
    <property type="entry name" value="PRD domain"/>
    <property type="match status" value="2"/>
</dbReference>
<evidence type="ECO:0000256" key="1">
    <source>
        <dbReference type="ARBA" id="ARBA00022679"/>
    </source>
</evidence>
<feature type="domain" description="PRD" evidence="7">
    <location>
        <begin position="312"/>
        <end position="417"/>
    </location>
</feature>
<dbReference type="InterPro" id="IPR036390">
    <property type="entry name" value="WH_DNA-bd_sf"/>
</dbReference>
<proteinExistence type="predicted"/>
<evidence type="ECO:0000256" key="3">
    <source>
        <dbReference type="ARBA" id="ARBA00023015"/>
    </source>
</evidence>
<dbReference type="InterPro" id="IPR013196">
    <property type="entry name" value="HTH_11"/>
</dbReference>
<dbReference type="GO" id="GO:0009401">
    <property type="term" value="P:phosphoenolpyruvate-dependent sugar phosphotransferase system"/>
    <property type="evidence" value="ECO:0007669"/>
    <property type="project" value="InterPro"/>
</dbReference>
<organism evidence="8 9">
    <name type="scientific">Pontibacillus marinus BH030004 = DSM 16465</name>
    <dbReference type="NCBI Taxonomy" id="1385511"/>
    <lineage>
        <taxon>Bacteria</taxon>
        <taxon>Bacillati</taxon>
        <taxon>Bacillota</taxon>
        <taxon>Bacilli</taxon>
        <taxon>Bacillales</taxon>
        <taxon>Bacillaceae</taxon>
        <taxon>Pontibacillus</taxon>
    </lineage>
</organism>
<feature type="domain" description="PTS EIIA type-2" evidence="5">
    <location>
        <begin position="542"/>
        <end position="689"/>
    </location>
</feature>
<dbReference type="AlphaFoldDB" id="A0A0A5GDA9"/>
<dbReference type="Gene3D" id="1.10.10.10">
    <property type="entry name" value="Winged helix-like DNA-binding domain superfamily/Winged helix DNA-binding domain"/>
    <property type="match status" value="2"/>
</dbReference>
<dbReference type="SUPFAM" id="SSF63520">
    <property type="entry name" value="PTS-regulatory domain, PRD"/>
    <property type="match status" value="2"/>
</dbReference>
<dbReference type="EMBL" id="AVPF01000003">
    <property type="protein sequence ID" value="KGX91206.1"/>
    <property type="molecule type" value="Genomic_DNA"/>
</dbReference>
<dbReference type="PROSITE" id="PS51099">
    <property type="entry name" value="PTS_EIIB_TYPE_2"/>
    <property type="match status" value="1"/>
</dbReference>
<dbReference type="InterPro" id="IPR050661">
    <property type="entry name" value="BglG_antiterminators"/>
</dbReference>
<dbReference type="eggNOG" id="COG1762">
    <property type="taxonomic scope" value="Bacteria"/>
</dbReference>
<sequence length="699" mass="79518">MYVTGRERKILDMLLSQQDEPATIKHMAKELDVSTRTVHRDLKSIESLLDEYNLQLEKATEGQLEITGPFESKQAFKLELNQQTTLDYTPEERHVLILSTLLEAREPVKLIALASELGVTVATISHDLDKIEEDLSDFQLTLVRKRGYGVEIEGEESKIREAISYLIMRHMDELDFFSLLRQNIQEKPKNLVDSVSEQLLGLVNKDKLSLIEQHVDELRNELTYRLADSAYIGLVVHLALALERIQQGETINMDQEQLQKLRSAKEFSTAEKLIEKLSDTFELNIPEAETGYITMHLMGAKARYEKDTLLKDSSISIAFKTKQLIANVSKRINIDLHESERLLNDLVVHLKPSVYRLQQKMDIENTFTEQIEQDYPELFDHVEKALHEEFTGFEFPKEETAFVVMHFASALINLEGGRGLNVLVVCSSGVGTAKILAAKLQRQFKQIETVEHRSLFDLEKLDTDSFDLIVSTIALTDFESYVHVSPVLPQKDIQKIEHIIRRVQVTSQLQKAPSTPKESGDESLDAIRQSLAKSQRYAEALNQILNNLFVKSLKATDVEGALNEASLQLKQAGIISDPSPIVEHLLEREKIGGLGIPDTHLALYHARSSAVEQASFTIHVLEEPLTVQGMDQEEMQVHTILLMLAPEDFHQEGLEILSFISSLIVEEDDCTTILQSKDEERMIHYISNQLYDFYKSKQT</sequence>
<keyword evidence="3" id="KW-0805">Transcription regulation</keyword>
<accession>A0A0A5GDA9</accession>
<dbReference type="PANTHER" id="PTHR30185:SF18">
    <property type="entry name" value="TRANSCRIPTIONAL REGULATOR MTLR"/>
    <property type="match status" value="1"/>
</dbReference>
<dbReference type="InterPro" id="IPR016152">
    <property type="entry name" value="PTrfase/Anion_transptr"/>
</dbReference>
<dbReference type="PROSITE" id="PS51372">
    <property type="entry name" value="PRD_2"/>
    <property type="match status" value="2"/>
</dbReference>
<evidence type="ECO:0000256" key="4">
    <source>
        <dbReference type="ARBA" id="ARBA00023163"/>
    </source>
</evidence>
<evidence type="ECO:0000313" key="8">
    <source>
        <dbReference type="EMBL" id="KGX91206.1"/>
    </source>
</evidence>
<dbReference type="SUPFAM" id="SSF46785">
    <property type="entry name" value="Winged helix' DNA-binding domain"/>
    <property type="match status" value="2"/>
</dbReference>
<feature type="domain" description="PTS EIIB type-2" evidence="6">
    <location>
        <begin position="420"/>
        <end position="508"/>
    </location>
</feature>
<dbReference type="Pfam" id="PF00359">
    <property type="entry name" value="PTS_EIIA_2"/>
    <property type="match status" value="1"/>
</dbReference>
<dbReference type="InterPro" id="IPR011608">
    <property type="entry name" value="PRD"/>
</dbReference>
<evidence type="ECO:0000259" key="7">
    <source>
        <dbReference type="PROSITE" id="PS51372"/>
    </source>
</evidence>
<dbReference type="InterPro" id="IPR036634">
    <property type="entry name" value="PRD_sf"/>
</dbReference>
<keyword evidence="4" id="KW-0804">Transcription</keyword>
<evidence type="ECO:0000256" key="2">
    <source>
        <dbReference type="ARBA" id="ARBA00022737"/>
    </source>
</evidence>
<dbReference type="CDD" id="cd05568">
    <property type="entry name" value="PTS_IIB_bgl_like"/>
    <property type="match status" value="1"/>
</dbReference>
<dbReference type="OrthoDB" id="9776005at2"/>
<feature type="domain" description="PRD" evidence="7">
    <location>
        <begin position="202"/>
        <end position="307"/>
    </location>
</feature>
<dbReference type="STRING" id="1385511.GCA_000425225_00833"/>
<dbReference type="SUPFAM" id="SSF55804">
    <property type="entry name" value="Phoshotransferase/anion transport protein"/>
    <property type="match status" value="1"/>
</dbReference>
<dbReference type="InterPro" id="IPR036388">
    <property type="entry name" value="WH-like_DNA-bd_sf"/>
</dbReference>
<gene>
    <name evidence="8" type="ORF">N783_10935</name>
</gene>
<dbReference type="GO" id="GO:0008982">
    <property type="term" value="F:protein-N(PI)-phosphohistidine-sugar phosphotransferase activity"/>
    <property type="evidence" value="ECO:0007669"/>
    <property type="project" value="InterPro"/>
</dbReference>